<evidence type="ECO:0000259" key="4">
    <source>
        <dbReference type="Pfam" id="PF22624"/>
    </source>
</evidence>
<dbReference type="GO" id="GO:0019878">
    <property type="term" value="P:lysine biosynthetic process via aminoadipic acid"/>
    <property type="evidence" value="ECO:0007669"/>
    <property type="project" value="TreeGrafter"/>
</dbReference>
<evidence type="ECO:0000256" key="2">
    <source>
        <dbReference type="ARBA" id="ARBA00022679"/>
    </source>
</evidence>
<evidence type="ECO:0000256" key="1">
    <source>
        <dbReference type="ARBA" id="ARBA00013172"/>
    </source>
</evidence>
<evidence type="ECO:0000313" key="5">
    <source>
        <dbReference type="EMBL" id="KAK7820115.1"/>
    </source>
</evidence>
<dbReference type="PANTHER" id="PTHR12215">
    <property type="entry name" value="PHOSPHOPANTETHEINE TRANSFERASE"/>
    <property type="match status" value="1"/>
</dbReference>
<keyword evidence="2 5" id="KW-0808">Transferase</keyword>
<protein>
    <recommendedName>
        <fullName evidence="1">holo-[acyl-carrier-protein] synthase</fullName>
        <ecNumber evidence="1">2.7.8.7</ecNumber>
    </recommendedName>
</protein>
<dbReference type="Pfam" id="PF01648">
    <property type="entry name" value="ACPS"/>
    <property type="match status" value="1"/>
</dbReference>
<organism evidence="5 6">
    <name type="scientific">Quercus suber</name>
    <name type="common">Cork oak</name>
    <dbReference type="NCBI Taxonomy" id="58331"/>
    <lineage>
        <taxon>Eukaryota</taxon>
        <taxon>Viridiplantae</taxon>
        <taxon>Streptophyta</taxon>
        <taxon>Embryophyta</taxon>
        <taxon>Tracheophyta</taxon>
        <taxon>Spermatophyta</taxon>
        <taxon>Magnoliopsida</taxon>
        <taxon>eudicotyledons</taxon>
        <taxon>Gunneridae</taxon>
        <taxon>Pentapetalae</taxon>
        <taxon>rosids</taxon>
        <taxon>fabids</taxon>
        <taxon>Fagales</taxon>
        <taxon>Fagaceae</taxon>
        <taxon>Quercus</taxon>
    </lineage>
</organism>
<dbReference type="Pfam" id="PF22624">
    <property type="entry name" value="AASDHPPT_N"/>
    <property type="match status" value="1"/>
</dbReference>
<feature type="domain" description="4'-phosphopantetheinyl transferase N-terminal" evidence="4">
    <location>
        <begin position="13"/>
        <end position="88"/>
    </location>
</feature>
<dbReference type="AlphaFoldDB" id="A0AAW0IZQ7"/>
<dbReference type="InterPro" id="IPR008278">
    <property type="entry name" value="4-PPantetheinyl_Trfase_dom"/>
</dbReference>
<feature type="domain" description="4'-phosphopantetheinyl transferase" evidence="3">
    <location>
        <begin position="109"/>
        <end position="196"/>
    </location>
</feature>
<keyword evidence="6" id="KW-1185">Reference proteome</keyword>
<reference evidence="5 6" key="1">
    <citation type="journal article" date="2018" name="Sci. Data">
        <title>The draft genome sequence of cork oak.</title>
        <authorList>
            <person name="Ramos A.M."/>
            <person name="Usie A."/>
            <person name="Barbosa P."/>
            <person name="Barros P.M."/>
            <person name="Capote T."/>
            <person name="Chaves I."/>
            <person name="Simoes F."/>
            <person name="Abreu I."/>
            <person name="Carrasquinho I."/>
            <person name="Faro C."/>
            <person name="Guimaraes J.B."/>
            <person name="Mendonca D."/>
            <person name="Nobrega F."/>
            <person name="Rodrigues L."/>
            <person name="Saibo N.J.M."/>
            <person name="Varela M.C."/>
            <person name="Egas C."/>
            <person name="Matos J."/>
            <person name="Miguel C.M."/>
            <person name="Oliveira M.M."/>
            <person name="Ricardo C.P."/>
            <person name="Goncalves S."/>
        </authorList>
    </citation>
    <scope>NUCLEOTIDE SEQUENCE [LARGE SCALE GENOMIC DNA]</scope>
    <source>
        <strain evidence="6">cv. HL8</strain>
    </source>
</reference>
<evidence type="ECO:0000259" key="3">
    <source>
        <dbReference type="Pfam" id="PF01648"/>
    </source>
</evidence>
<dbReference type="Proteomes" id="UP000237347">
    <property type="component" value="Unassembled WGS sequence"/>
</dbReference>
<proteinExistence type="predicted"/>
<comment type="caution">
    <text evidence="5">The sequence shown here is derived from an EMBL/GenBank/DDBJ whole genome shotgun (WGS) entry which is preliminary data.</text>
</comment>
<name>A0AAW0IZQ7_QUESU</name>
<dbReference type="InterPro" id="IPR037143">
    <property type="entry name" value="4-PPantetheinyl_Trfase_dom_sf"/>
</dbReference>
<dbReference type="GO" id="GO:0008897">
    <property type="term" value="F:holo-[acyl-carrier-protein] synthase activity"/>
    <property type="evidence" value="ECO:0007669"/>
    <property type="project" value="UniProtKB-EC"/>
</dbReference>
<dbReference type="FunFam" id="3.90.470.20:FF:000003">
    <property type="entry name" value="L-aminoadipate-semialdehyde dehydrogenase-phosphopantetheinyl transferase"/>
    <property type="match status" value="1"/>
</dbReference>
<dbReference type="InterPro" id="IPR055066">
    <property type="entry name" value="AASDHPPT_N"/>
</dbReference>
<dbReference type="InterPro" id="IPR050559">
    <property type="entry name" value="P-Pant_transferase_sf"/>
</dbReference>
<dbReference type="GO" id="GO:0000287">
    <property type="term" value="F:magnesium ion binding"/>
    <property type="evidence" value="ECO:0007669"/>
    <property type="project" value="InterPro"/>
</dbReference>
<dbReference type="Gene3D" id="3.90.470.20">
    <property type="entry name" value="4'-phosphopantetheinyl transferase domain"/>
    <property type="match status" value="2"/>
</dbReference>
<accession>A0AAW0IZQ7</accession>
<evidence type="ECO:0000313" key="6">
    <source>
        <dbReference type="Proteomes" id="UP000237347"/>
    </source>
</evidence>
<gene>
    <name evidence="5" type="primary">Aasdhppt</name>
    <name evidence="5" type="ORF">CFP56_039224</name>
</gene>
<dbReference type="GO" id="GO:0005829">
    <property type="term" value="C:cytosol"/>
    <property type="evidence" value="ECO:0007669"/>
    <property type="project" value="TreeGrafter"/>
</dbReference>
<dbReference type="SUPFAM" id="SSF56214">
    <property type="entry name" value="4'-phosphopantetheinyl transferase"/>
    <property type="match status" value="2"/>
</dbReference>
<sequence>MGKGVQGWVVDISKWDPSPNDFCSALSLLPQRQRSFVTRFVRMEDRKQALVSRLLQYALVHEVLGIPFDEITINRTLDGKPYLENDNANFPILISMYTIMETVLEFIQNFSSYFSSLEWDNIVNAGSCDGILAEFYRYWCLKEAYVKAIGSGLAYGLDKVEFHHTRWTNISVKINGEDTREWSFWLFELGKGHWASIARGHPRSATESYRKTLKGSEYNLEEYHKGLHLPNVDFVSRTVEELISVLHGEAYNIPGDKRNT</sequence>
<dbReference type="EC" id="2.7.8.7" evidence="1"/>
<dbReference type="EMBL" id="PKMF04000753">
    <property type="protein sequence ID" value="KAK7820115.1"/>
    <property type="molecule type" value="Genomic_DNA"/>
</dbReference>
<dbReference type="PANTHER" id="PTHR12215:SF10">
    <property type="entry name" value="L-AMINOADIPATE-SEMIALDEHYDE DEHYDROGENASE-PHOSPHOPANTETHEINYL TRANSFERASE"/>
    <property type="match status" value="1"/>
</dbReference>